<dbReference type="OrthoDB" id="9798495at2"/>
<reference evidence="1 2" key="1">
    <citation type="submission" date="2018-01" db="EMBL/GenBank/DDBJ databases">
        <authorList>
            <person name="Gaut B.S."/>
            <person name="Morton B.R."/>
            <person name="Clegg M.T."/>
            <person name="Duvall M.R."/>
        </authorList>
    </citation>
    <scope>NUCLEOTIDE SEQUENCE [LARGE SCALE GENOMIC DNA]</scope>
    <source>
        <strain evidence="1">GP69</strain>
    </source>
</reference>
<sequence length="158" mass="18593">MTGNYLTLLEESLRRKLQVMDEIQKYNLRQQEIFQADNVDLERFDEYVEEKGRLIEQLTALDNGFEKLYANVAEELKGNREQYAKQIKTLQGLVTEVTDTSVAIQAQEARNKKQVEAFFVKERKKLHMNRKTSKAAINYYKTMNKSSVIMPQFMDDKK</sequence>
<dbReference type="RefSeq" id="WP_103237657.1">
    <property type="nucleotide sequence ID" value="NZ_CANRXC010000007.1"/>
</dbReference>
<evidence type="ECO:0000313" key="1">
    <source>
        <dbReference type="EMBL" id="SOY27544.1"/>
    </source>
</evidence>
<dbReference type="EMBL" id="OFSM01000001">
    <property type="protein sequence ID" value="SOY27544.1"/>
    <property type="molecule type" value="Genomic_DNA"/>
</dbReference>
<keyword evidence="2" id="KW-1185">Reference proteome</keyword>
<evidence type="ECO:0008006" key="3">
    <source>
        <dbReference type="Google" id="ProtNLM"/>
    </source>
</evidence>
<proteinExistence type="predicted"/>
<protein>
    <recommendedName>
        <fullName evidence="3">FlgN protein</fullName>
    </recommendedName>
</protein>
<organism evidence="1 2">
    <name type="scientific">Acetatifactor muris</name>
    <dbReference type="NCBI Taxonomy" id="879566"/>
    <lineage>
        <taxon>Bacteria</taxon>
        <taxon>Bacillati</taxon>
        <taxon>Bacillota</taxon>
        <taxon>Clostridia</taxon>
        <taxon>Lachnospirales</taxon>
        <taxon>Lachnospiraceae</taxon>
        <taxon>Acetatifactor</taxon>
    </lineage>
</organism>
<evidence type="ECO:0000313" key="2">
    <source>
        <dbReference type="Proteomes" id="UP000236311"/>
    </source>
</evidence>
<dbReference type="Proteomes" id="UP000236311">
    <property type="component" value="Unassembled WGS sequence"/>
</dbReference>
<name>A0A2K4ZAQ3_9FIRM</name>
<gene>
    <name evidence="1" type="ORF">AMURIS_00248</name>
</gene>
<dbReference type="AlphaFoldDB" id="A0A2K4ZAQ3"/>
<accession>A0A2K4ZAQ3</accession>